<proteinExistence type="predicted"/>
<evidence type="ECO:0000313" key="3">
    <source>
        <dbReference type="Proteomes" id="UP000054248"/>
    </source>
</evidence>
<reference evidence="3" key="2">
    <citation type="submission" date="2015-01" db="EMBL/GenBank/DDBJ databases">
        <title>Evolutionary Origins and Diversification of the Mycorrhizal Mutualists.</title>
        <authorList>
            <consortium name="DOE Joint Genome Institute"/>
            <consortium name="Mycorrhizal Genomics Consortium"/>
            <person name="Kohler A."/>
            <person name="Kuo A."/>
            <person name="Nagy L.G."/>
            <person name="Floudas D."/>
            <person name="Copeland A."/>
            <person name="Barry K.W."/>
            <person name="Cichocki N."/>
            <person name="Veneault-Fourrey C."/>
            <person name="LaButti K."/>
            <person name="Lindquist E.A."/>
            <person name="Lipzen A."/>
            <person name="Lundell T."/>
            <person name="Morin E."/>
            <person name="Murat C."/>
            <person name="Riley R."/>
            <person name="Ohm R."/>
            <person name="Sun H."/>
            <person name="Tunlid A."/>
            <person name="Henrissat B."/>
            <person name="Grigoriev I.V."/>
            <person name="Hibbett D.S."/>
            <person name="Martin F."/>
        </authorList>
    </citation>
    <scope>NUCLEOTIDE SEQUENCE [LARGE SCALE GENOMIC DNA]</scope>
    <source>
        <strain evidence="3">MUT 4182</strain>
    </source>
</reference>
<organism evidence="2 3">
    <name type="scientific">Tulasnella calospora MUT 4182</name>
    <dbReference type="NCBI Taxonomy" id="1051891"/>
    <lineage>
        <taxon>Eukaryota</taxon>
        <taxon>Fungi</taxon>
        <taxon>Dikarya</taxon>
        <taxon>Basidiomycota</taxon>
        <taxon>Agaricomycotina</taxon>
        <taxon>Agaricomycetes</taxon>
        <taxon>Cantharellales</taxon>
        <taxon>Tulasnellaceae</taxon>
        <taxon>Tulasnella</taxon>
    </lineage>
</organism>
<accession>A0A0C3Q7H9</accession>
<evidence type="ECO:0008006" key="4">
    <source>
        <dbReference type="Google" id="ProtNLM"/>
    </source>
</evidence>
<gene>
    <name evidence="2" type="ORF">M407DRAFT_30354</name>
</gene>
<dbReference type="Proteomes" id="UP000054248">
    <property type="component" value="Unassembled WGS sequence"/>
</dbReference>
<name>A0A0C3Q7H9_9AGAM</name>
<feature type="region of interest" description="Disordered" evidence="1">
    <location>
        <begin position="287"/>
        <end position="309"/>
    </location>
</feature>
<dbReference type="EMBL" id="KN823193">
    <property type="protein sequence ID" value="KIO19996.1"/>
    <property type="molecule type" value="Genomic_DNA"/>
</dbReference>
<dbReference type="AlphaFoldDB" id="A0A0C3Q7H9"/>
<dbReference type="OrthoDB" id="10512443at2759"/>
<protein>
    <recommendedName>
        <fullName evidence="4">Protein kinase domain-containing protein</fullName>
    </recommendedName>
</protein>
<evidence type="ECO:0000313" key="2">
    <source>
        <dbReference type="EMBL" id="KIO19996.1"/>
    </source>
</evidence>
<evidence type="ECO:0000256" key="1">
    <source>
        <dbReference type="SAM" id="MobiDB-lite"/>
    </source>
</evidence>
<reference evidence="2 3" key="1">
    <citation type="submission" date="2014-04" db="EMBL/GenBank/DDBJ databases">
        <authorList>
            <consortium name="DOE Joint Genome Institute"/>
            <person name="Kuo A."/>
            <person name="Girlanda M."/>
            <person name="Perotto S."/>
            <person name="Kohler A."/>
            <person name="Nagy L.G."/>
            <person name="Floudas D."/>
            <person name="Copeland A."/>
            <person name="Barry K.W."/>
            <person name="Cichocki N."/>
            <person name="Veneault-Fourrey C."/>
            <person name="LaButti K."/>
            <person name="Lindquist E.A."/>
            <person name="Lipzen A."/>
            <person name="Lundell T."/>
            <person name="Morin E."/>
            <person name="Murat C."/>
            <person name="Sun H."/>
            <person name="Tunlid A."/>
            <person name="Henrissat B."/>
            <person name="Grigoriev I.V."/>
            <person name="Hibbett D.S."/>
            <person name="Martin F."/>
            <person name="Nordberg H.P."/>
            <person name="Cantor M.N."/>
            <person name="Hua S.X."/>
        </authorList>
    </citation>
    <scope>NUCLEOTIDE SEQUENCE [LARGE SCALE GENOMIC DNA]</scope>
    <source>
        <strain evidence="2 3">MUT 4182</strain>
    </source>
</reference>
<dbReference type="HOGENOM" id="CLU_551184_0_0_1"/>
<keyword evidence="3" id="KW-1185">Reference proteome</keyword>
<sequence length="495" mass="54018">MTTALEKYRKLVMGSIVPYDPKTRNTSTTPIPYSPSPPWPAAQIRYIRMDYRSTIPRDLCNALEMYIDGLERESFDLDANELARQSGYIHRVLRRSEMDVLFDIASAHDMFAGTVFPTVRALAQLLGVKVSYETGPTFPNTATSRVLMVNGQPAVLVEHFSPGSAHVAFPEAIELGRQESLLDLRSPATGGPAIISKLYLAILSMGLEYGVIHSGDCFVIFQVVQESNGGVSRCLISDTIKLSDSTTPIIQIILSLALRAQADGVALPRLGSGIVALVDKWSTRATSAEGDSADNGVAGKSDADFGSSPEYPRHNAGCWPLEVMDEPALMKVLETVGYLPVSWSLFPYSEDTLYPARQANSSVWATSSQKSSISGVAKRSSQSTPYVQDLANIALPLTFRMNSHVGKGSSGWVFGGHIAGLPNTPFVAKFLRVELMEKELLIWRKLRDLAGIKIPGLFGAYIFNESSEGNQRAILLQQDAGHALESFNLLDQKQK</sequence>